<feature type="domain" description="FAD dependent oxidoreductase" evidence="4">
    <location>
        <begin position="5"/>
        <end position="346"/>
    </location>
</feature>
<accession>A0A517QNC7</accession>
<dbReference type="Gene3D" id="3.50.50.60">
    <property type="entry name" value="FAD/NAD(P)-binding domain"/>
    <property type="match status" value="1"/>
</dbReference>
<evidence type="ECO:0000256" key="1">
    <source>
        <dbReference type="ARBA" id="ARBA00004948"/>
    </source>
</evidence>
<sequence>MKSTDFLVIGGGVIGLSIAYELAGSGATVTVVDRQKFGQEASWAGAGMLPPAQCSGPPALRELAKLSRARWKTVSEELLSLTGIDNGFRECSALQISIENRNTIPDEIEAWGKEDVQAELLNGNQLQQYEPLLSDMLHTGFRLPTMAQVRNPHHIVALKKACEQLNVQLVEGENIAKFELSQRKISAATSNHEHFTADKFILCAGAWSPQIVEQLGVHLEMEPVRGQIVLLKFDKPKFTHIIEDGPKYLVPRDDGHVLVGATVERVGFEKANTTEGVKGLLEFATQVVPILKDAELVKTWSGFRPATLRGVPYLGWSKKIDNLFVATGHFRDGLAQSTGTAKLVGDIILDRKTSIDVSAFAV</sequence>
<dbReference type="SUPFAM" id="SSF51905">
    <property type="entry name" value="FAD/NAD(P)-binding domain"/>
    <property type="match status" value="1"/>
</dbReference>
<dbReference type="KEGG" id="tpol:Mal48_23860"/>
<evidence type="ECO:0000256" key="3">
    <source>
        <dbReference type="ARBA" id="ARBA00023002"/>
    </source>
</evidence>
<dbReference type="InterPro" id="IPR012727">
    <property type="entry name" value="Gly_oxidase_ThiO"/>
</dbReference>
<evidence type="ECO:0000259" key="4">
    <source>
        <dbReference type="Pfam" id="PF01266"/>
    </source>
</evidence>
<dbReference type="Gene3D" id="3.30.9.10">
    <property type="entry name" value="D-Amino Acid Oxidase, subunit A, domain 2"/>
    <property type="match status" value="1"/>
</dbReference>
<evidence type="ECO:0000313" key="5">
    <source>
        <dbReference type="EMBL" id="QDT33133.1"/>
    </source>
</evidence>
<dbReference type="OrthoDB" id="9794226at2"/>
<name>A0A517QNC7_9PLAN</name>
<dbReference type="PANTHER" id="PTHR13847">
    <property type="entry name" value="SARCOSINE DEHYDROGENASE-RELATED"/>
    <property type="match status" value="1"/>
</dbReference>
<dbReference type="InterPro" id="IPR006076">
    <property type="entry name" value="FAD-dep_OxRdtase"/>
</dbReference>
<evidence type="ECO:0000256" key="2">
    <source>
        <dbReference type="ARBA" id="ARBA00022977"/>
    </source>
</evidence>
<dbReference type="EC" id="1.4.99.5" evidence="5"/>
<dbReference type="GO" id="GO:0009228">
    <property type="term" value="P:thiamine biosynthetic process"/>
    <property type="evidence" value="ECO:0007669"/>
    <property type="project" value="UniProtKB-KW"/>
</dbReference>
<keyword evidence="6" id="KW-1185">Reference proteome</keyword>
<dbReference type="GO" id="GO:0005737">
    <property type="term" value="C:cytoplasm"/>
    <property type="evidence" value="ECO:0007669"/>
    <property type="project" value="TreeGrafter"/>
</dbReference>
<proteinExistence type="predicted"/>
<dbReference type="GO" id="GO:0050622">
    <property type="term" value="F:glycine dehydrogenase (cyanide-forming) activity"/>
    <property type="evidence" value="ECO:0007669"/>
    <property type="project" value="UniProtKB-EC"/>
</dbReference>
<dbReference type="EMBL" id="CP036267">
    <property type="protein sequence ID" value="QDT33133.1"/>
    <property type="molecule type" value="Genomic_DNA"/>
</dbReference>
<gene>
    <name evidence="5" type="primary">hcnC</name>
    <name evidence="5" type="ORF">Mal48_23860</name>
</gene>
<protein>
    <submittedName>
        <fullName evidence="5">Hydrogen cyanide synthase subunit HcnC</fullName>
        <ecNumber evidence="5">1.4.99.5</ecNumber>
    </submittedName>
</protein>
<dbReference type="NCBIfam" id="TIGR02352">
    <property type="entry name" value="thiamin_ThiO"/>
    <property type="match status" value="1"/>
</dbReference>
<dbReference type="Proteomes" id="UP000315724">
    <property type="component" value="Chromosome"/>
</dbReference>
<dbReference type="PANTHER" id="PTHR13847:SF289">
    <property type="entry name" value="GLYCINE OXIDASE"/>
    <property type="match status" value="1"/>
</dbReference>
<keyword evidence="3 5" id="KW-0560">Oxidoreductase</keyword>
<reference evidence="5 6" key="1">
    <citation type="submission" date="2019-02" db="EMBL/GenBank/DDBJ databases">
        <title>Deep-cultivation of Planctomycetes and their phenomic and genomic characterization uncovers novel biology.</title>
        <authorList>
            <person name="Wiegand S."/>
            <person name="Jogler M."/>
            <person name="Boedeker C."/>
            <person name="Pinto D."/>
            <person name="Vollmers J."/>
            <person name="Rivas-Marin E."/>
            <person name="Kohn T."/>
            <person name="Peeters S.H."/>
            <person name="Heuer A."/>
            <person name="Rast P."/>
            <person name="Oberbeckmann S."/>
            <person name="Bunk B."/>
            <person name="Jeske O."/>
            <person name="Meyerdierks A."/>
            <person name="Storesund J.E."/>
            <person name="Kallscheuer N."/>
            <person name="Luecker S."/>
            <person name="Lage O.M."/>
            <person name="Pohl T."/>
            <person name="Merkel B.J."/>
            <person name="Hornburger P."/>
            <person name="Mueller R.-W."/>
            <person name="Bruemmer F."/>
            <person name="Labrenz M."/>
            <person name="Spormann A.M."/>
            <person name="Op den Camp H."/>
            <person name="Overmann J."/>
            <person name="Amann R."/>
            <person name="Jetten M.S.M."/>
            <person name="Mascher T."/>
            <person name="Medema M.H."/>
            <person name="Devos D.P."/>
            <person name="Kaster A.-K."/>
            <person name="Ovreas L."/>
            <person name="Rohde M."/>
            <person name="Galperin M.Y."/>
            <person name="Jogler C."/>
        </authorList>
    </citation>
    <scope>NUCLEOTIDE SEQUENCE [LARGE SCALE GENOMIC DNA]</scope>
    <source>
        <strain evidence="5 6">Mal48</strain>
    </source>
</reference>
<dbReference type="SUPFAM" id="SSF54373">
    <property type="entry name" value="FAD-linked reductases, C-terminal domain"/>
    <property type="match status" value="1"/>
</dbReference>
<dbReference type="Pfam" id="PF01266">
    <property type="entry name" value="DAO"/>
    <property type="match status" value="1"/>
</dbReference>
<dbReference type="InterPro" id="IPR036188">
    <property type="entry name" value="FAD/NAD-bd_sf"/>
</dbReference>
<organism evidence="5 6">
    <name type="scientific">Thalassoglobus polymorphus</name>
    <dbReference type="NCBI Taxonomy" id="2527994"/>
    <lineage>
        <taxon>Bacteria</taxon>
        <taxon>Pseudomonadati</taxon>
        <taxon>Planctomycetota</taxon>
        <taxon>Planctomycetia</taxon>
        <taxon>Planctomycetales</taxon>
        <taxon>Planctomycetaceae</taxon>
        <taxon>Thalassoglobus</taxon>
    </lineage>
</organism>
<dbReference type="GO" id="GO:0050660">
    <property type="term" value="F:flavin adenine dinucleotide binding"/>
    <property type="evidence" value="ECO:0007669"/>
    <property type="project" value="InterPro"/>
</dbReference>
<keyword evidence="2" id="KW-0784">Thiamine biosynthesis</keyword>
<evidence type="ECO:0000313" key="6">
    <source>
        <dbReference type="Proteomes" id="UP000315724"/>
    </source>
</evidence>
<comment type="pathway">
    <text evidence="1">Cofactor biosynthesis; thiamine diphosphate biosynthesis.</text>
</comment>
<dbReference type="RefSeq" id="WP_145198967.1">
    <property type="nucleotide sequence ID" value="NZ_CP036267.1"/>
</dbReference>
<dbReference type="GO" id="GO:0009229">
    <property type="term" value="P:thiamine diphosphate biosynthetic process"/>
    <property type="evidence" value="ECO:0007669"/>
    <property type="project" value="UniProtKB-UniPathway"/>
</dbReference>
<dbReference type="UniPathway" id="UPA00060"/>
<dbReference type="AlphaFoldDB" id="A0A517QNC7"/>